<dbReference type="Pfam" id="PF00512">
    <property type="entry name" value="HisKA"/>
    <property type="match status" value="1"/>
</dbReference>
<feature type="domain" description="PAC" evidence="16">
    <location>
        <begin position="958"/>
        <end position="1009"/>
    </location>
</feature>
<dbReference type="AlphaFoldDB" id="A0A1M7CJ50"/>
<dbReference type="Gene3D" id="1.10.287.130">
    <property type="match status" value="1"/>
</dbReference>
<evidence type="ECO:0000256" key="3">
    <source>
        <dbReference type="ARBA" id="ARBA00012438"/>
    </source>
</evidence>
<dbReference type="SMART" id="SM00091">
    <property type="entry name" value="PAS"/>
    <property type="match status" value="6"/>
</dbReference>
<feature type="domain" description="PAS" evidence="15">
    <location>
        <begin position="245"/>
        <end position="315"/>
    </location>
</feature>
<evidence type="ECO:0000256" key="11">
    <source>
        <dbReference type="ARBA" id="ARBA00023012"/>
    </source>
</evidence>
<feature type="domain" description="PAC" evidence="16">
    <location>
        <begin position="832"/>
        <end position="883"/>
    </location>
</feature>
<feature type="domain" description="PAC" evidence="16">
    <location>
        <begin position="705"/>
        <end position="756"/>
    </location>
</feature>
<feature type="transmembrane region" description="Helical" evidence="13">
    <location>
        <begin position="44"/>
        <end position="72"/>
    </location>
</feature>
<reference evidence="17 18" key="1">
    <citation type="submission" date="2016-10" db="EMBL/GenBank/DDBJ databases">
        <authorList>
            <person name="de Groot N.N."/>
        </authorList>
    </citation>
    <scope>NUCLEOTIDE SEQUENCE [LARGE SCALE GENOMIC DNA]</scope>
    <source>
        <strain evidence="17 18">GAS522</strain>
    </source>
</reference>
<dbReference type="Pfam" id="PF02518">
    <property type="entry name" value="HATPase_c"/>
    <property type="match status" value="1"/>
</dbReference>
<accession>A0A1M7CJ50</accession>
<dbReference type="SUPFAM" id="SSF47384">
    <property type="entry name" value="Homodimeric domain of signal transducing histidine kinase"/>
    <property type="match status" value="1"/>
</dbReference>
<dbReference type="CDD" id="cd00082">
    <property type="entry name" value="HisKA"/>
    <property type="match status" value="1"/>
</dbReference>
<dbReference type="PANTHER" id="PTHR43304:SF1">
    <property type="entry name" value="PAC DOMAIN-CONTAINING PROTEIN"/>
    <property type="match status" value="1"/>
</dbReference>
<evidence type="ECO:0000256" key="7">
    <source>
        <dbReference type="ARBA" id="ARBA00022741"/>
    </source>
</evidence>
<dbReference type="GO" id="GO:0006355">
    <property type="term" value="P:regulation of DNA-templated transcription"/>
    <property type="evidence" value="ECO:0007669"/>
    <property type="project" value="InterPro"/>
</dbReference>
<dbReference type="InterPro" id="IPR000700">
    <property type="entry name" value="PAS-assoc_C"/>
</dbReference>
<dbReference type="InterPro" id="IPR005467">
    <property type="entry name" value="His_kinase_dom"/>
</dbReference>
<comment type="subcellular location">
    <subcellularLocation>
        <location evidence="2">Membrane</location>
        <topology evidence="2">Multi-pass membrane protein</topology>
    </subcellularLocation>
</comment>
<dbReference type="GO" id="GO:0005524">
    <property type="term" value="F:ATP binding"/>
    <property type="evidence" value="ECO:0007669"/>
    <property type="project" value="UniProtKB-KW"/>
</dbReference>
<dbReference type="PROSITE" id="PS50109">
    <property type="entry name" value="HIS_KIN"/>
    <property type="match status" value="1"/>
</dbReference>
<dbReference type="InterPro" id="IPR036097">
    <property type="entry name" value="HisK_dim/P_sf"/>
</dbReference>
<dbReference type="InterPro" id="IPR013767">
    <property type="entry name" value="PAS_fold"/>
</dbReference>
<dbReference type="SUPFAM" id="SSF55785">
    <property type="entry name" value="PYP-like sensor domain (PAS domain)"/>
    <property type="match status" value="7"/>
</dbReference>
<evidence type="ECO:0000313" key="18">
    <source>
        <dbReference type="Proteomes" id="UP000183208"/>
    </source>
</evidence>
<dbReference type="InterPro" id="IPR038318">
    <property type="entry name" value="KdpD_sf"/>
</dbReference>
<dbReference type="InterPro" id="IPR013655">
    <property type="entry name" value="PAS_fold_3"/>
</dbReference>
<keyword evidence="10 13" id="KW-1133">Transmembrane helix</keyword>
<dbReference type="InterPro" id="IPR025201">
    <property type="entry name" value="KdpD_TM"/>
</dbReference>
<dbReference type="Proteomes" id="UP000183208">
    <property type="component" value="Unassembled WGS sequence"/>
</dbReference>
<dbReference type="InterPro" id="IPR003661">
    <property type="entry name" value="HisK_dim/P_dom"/>
</dbReference>
<gene>
    <name evidence="17" type="ORF">SAMN05444171_4898</name>
</gene>
<evidence type="ECO:0000259" key="14">
    <source>
        <dbReference type="PROSITE" id="PS50109"/>
    </source>
</evidence>
<evidence type="ECO:0000256" key="10">
    <source>
        <dbReference type="ARBA" id="ARBA00022989"/>
    </source>
</evidence>
<evidence type="ECO:0000256" key="2">
    <source>
        <dbReference type="ARBA" id="ARBA00004141"/>
    </source>
</evidence>
<dbReference type="PROSITE" id="PS50112">
    <property type="entry name" value="PAS"/>
    <property type="match status" value="3"/>
</dbReference>
<evidence type="ECO:0000259" key="16">
    <source>
        <dbReference type="PROSITE" id="PS50113"/>
    </source>
</evidence>
<dbReference type="SMART" id="SM00086">
    <property type="entry name" value="PAC"/>
    <property type="match status" value="7"/>
</dbReference>
<keyword evidence="12 13" id="KW-0472">Membrane</keyword>
<feature type="transmembrane region" description="Helical" evidence="13">
    <location>
        <begin position="14"/>
        <end position="37"/>
    </location>
</feature>
<sequence>MQVRLNETSSLQRAVLQLFLGGGGLILLTFICFRLGLNIPTVGFAYLIVIALLSLIGSFSASVLLSFGAVALLNYFFAPPLFSFRVDYPEDALAITAFLTTSIIITSLTARVRRTAEQAQVSNNALVDTIPAMVWSATPDGSRDFNSQRWLNFTGLSAGEATGKSWATTFYAEDRPAVMEKWQLAVATGTPFEIEARARGANGQYRWFLVRAEPLRDERGTIVKWYGTSTDIEDRKRAIEALRESEEQWKEVFEHNPVMYFMVDPIGTVLSVNTFGAAQLGYAVNELIGQSVLNVFFEEDRAAVQQNVAVCLETLGVPHSWEIRKARKDGTVLWVRENAKAVRRSDKQLIVLIACEDVTESRKTGDALRLSEAYMAHAQELTRVGSWAYKPPGVCEHWSAEMFRMLGFDPEKGYPENEEAASRIHPEDRQHADEALAGLFEHGQVLDIKYRYTLPDGQLRVIRDFGTPIFENGVITRFVGACLNITEQERLTEELRLKEKELHALIDSIPALVSAAQPDGTLDFVNQRWLEYLGIDKEEWLDGGWKNVIHPDDFENVNATWLKALETGRAFENEMRWRRADGEYRWFHGRTVPMRDDSGNVARWYGTLHDIDDRKRTEDALRLSEAYMAHAQQLAGFASWAYKSSHIGGYWDVCEHWSPEMWRIAGFDPSKGYPPTELIFSRIHPEDLQPMIDANAQVINDDRPLNIKYRYFHPDGQLRVLHSFGTLLREDGVATRFVGATIDITDQEQRLEALRQSELYLAEGQRLAHQGSWSFNPAGYYDFWSEELFRVYGFDSARGAPTLEQYLSAVHPEDREFMSRTIQEMLAQGLGCDVTKRIVRPGGEVRHIRCVGVPLLDKGILKSIFGTAIDVTEQEHLTQELQRREAYLAEAQKLSRTGSFGWNVARGEIFWSEETFRIFEYDRAAKPSLELVLQRTHPEDRAVVRQFLERVTDDGKDWDFEHRLLMPNGSTKYVRAVARAEKDALGALEFVGAVMDITATRRADEELHQTRTQLTHFARLTTLGELTASIAHEVNQPLSGVINSANAGVRWLDSQPPDVQKARQSIDRIIRDAGRASEVVARVRDLAKKTPPRKGWLNINETVEEIISLTRQEVRKNHVRLKSQLSAEIPLILADRIQLQQVILNLMINAVEALTAVPDAERVLQIATTIVPSGDVSLTVSDSGPGLDVEKLEEIFGAFYTTKPDGMGMGLAVSRSIIEAHGGSLWANKNEPRGAIFQFTLPKDQGENL</sequence>
<dbReference type="Pfam" id="PF13493">
    <property type="entry name" value="DUF4118"/>
    <property type="match status" value="1"/>
</dbReference>
<proteinExistence type="predicted"/>
<dbReference type="InterPro" id="IPR035965">
    <property type="entry name" value="PAS-like_dom_sf"/>
</dbReference>
<keyword evidence="8" id="KW-0418">Kinase</keyword>
<organism evidence="17 18">
    <name type="scientific">Bradyrhizobium lablabi</name>
    <dbReference type="NCBI Taxonomy" id="722472"/>
    <lineage>
        <taxon>Bacteria</taxon>
        <taxon>Pseudomonadati</taxon>
        <taxon>Pseudomonadota</taxon>
        <taxon>Alphaproteobacteria</taxon>
        <taxon>Hyphomicrobiales</taxon>
        <taxon>Nitrobacteraceae</taxon>
        <taxon>Bradyrhizobium</taxon>
    </lineage>
</organism>
<evidence type="ECO:0000256" key="5">
    <source>
        <dbReference type="ARBA" id="ARBA00022679"/>
    </source>
</evidence>
<name>A0A1M7CJ50_9BRAD</name>
<dbReference type="InterPro" id="IPR001610">
    <property type="entry name" value="PAC"/>
</dbReference>
<dbReference type="Pfam" id="PF08447">
    <property type="entry name" value="PAS_3"/>
    <property type="match status" value="6"/>
</dbReference>
<dbReference type="FunFam" id="3.30.450.20:FF:000088">
    <property type="entry name" value="Sensory transduction histidine kinase"/>
    <property type="match status" value="1"/>
</dbReference>
<dbReference type="InterPro" id="IPR000014">
    <property type="entry name" value="PAS"/>
</dbReference>
<keyword evidence="11" id="KW-0902">Two-component regulatory system</keyword>
<feature type="domain" description="PAC" evidence="16">
    <location>
        <begin position="192"/>
        <end position="244"/>
    </location>
</feature>
<keyword evidence="6 13" id="KW-0812">Transmembrane</keyword>
<dbReference type="InterPro" id="IPR036890">
    <property type="entry name" value="HATPase_C_sf"/>
</dbReference>
<dbReference type="InterPro" id="IPR004358">
    <property type="entry name" value="Sig_transdc_His_kin-like_C"/>
</dbReference>
<evidence type="ECO:0000256" key="8">
    <source>
        <dbReference type="ARBA" id="ARBA00022777"/>
    </source>
</evidence>
<evidence type="ECO:0000256" key="1">
    <source>
        <dbReference type="ARBA" id="ARBA00000085"/>
    </source>
</evidence>
<keyword evidence="9" id="KW-0067">ATP-binding</keyword>
<dbReference type="FunFam" id="3.30.450.20:FF:000099">
    <property type="entry name" value="Sensory box sensor histidine kinase"/>
    <property type="match status" value="2"/>
</dbReference>
<dbReference type="Gene3D" id="1.20.120.620">
    <property type="entry name" value="Backbone structure of the membrane domain of e. Coli histidine kinase receptor kdpd"/>
    <property type="match status" value="1"/>
</dbReference>
<dbReference type="EMBL" id="FNTI01000001">
    <property type="protein sequence ID" value="SED71092.1"/>
    <property type="molecule type" value="Genomic_DNA"/>
</dbReference>
<feature type="domain" description="PAS" evidence="15">
    <location>
        <begin position="371"/>
        <end position="443"/>
    </location>
</feature>
<dbReference type="PANTHER" id="PTHR43304">
    <property type="entry name" value="PHYTOCHROME-LIKE PROTEIN CPH1"/>
    <property type="match status" value="1"/>
</dbReference>
<dbReference type="SMART" id="SM00387">
    <property type="entry name" value="HATPase_c"/>
    <property type="match status" value="1"/>
</dbReference>
<feature type="domain" description="PAC" evidence="16">
    <location>
        <begin position="319"/>
        <end position="370"/>
    </location>
</feature>
<dbReference type="PROSITE" id="PS50113">
    <property type="entry name" value="PAC"/>
    <property type="match status" value="6"/>
</dbReference>
<dbReference type="Gene3D" id="3.30.565.10">
    <property type="entry name" value="Histidine kinase-like ATPase, C-terminal domain"/>
    <property type="match status" value="1"/>
</dbReference>
<evidence type="ECO:0000259" key="15">
    <source>
        <dbReference type="PROSITE" id="PS50112"/>
    </source>
</evidence>
<comment type="catalytic activity">
    <reaction evidence="1">
        <text>ATP + protein L-histidine = ADP + protein N-phospho-L-histidine.</text>
        <dbReference type="EC" id="2.7.13.3"/>
    </reaction>
</comment>
<feature type="domain" description="PAS" evidence="15">
    <location>
        <begin position="498"/>
        <end position="568"/>
    </location>
</feature>
<dbReference type="PRINTS" id="PR00344">
    <property type="entry name" value="BCTRLSENSOR"/>
</dbReference>
<feature type="domain" description="Histidine kinase" evidence="14">
    <location>
        <begin position="1029"/>
        <end position="1245"/>
    </location>
</feature>
<feature type="domain" description="PAC" evidence="16">
    <location>
        <begin position="571"/>
        <end position="623"/>
    </location>
</feature>
<dbReference type="Gene3D" id="3.30.450.20">
    <property type="entry name" value="PAS domain"/>
    <property type="match status" value="7"/>
</dbReference>
<dbReference type="Pfam" id="PF00989">
    <property type="entry name" value="PAS"/>
    <property type="match status" value="1"/>
</dbReference>
<dbReference type="GO" id="GO:0016020">
    <property type="term" value="C:membrane"/>
    <property type="evidence" value="ECO:0007669"/>
    <property type="project" value="UniProtKB-SubCell"/>
</dbReference>
<evidence type="ECO:0000256" key="6">
    <source>
        <dbReference type="ARBA" id="ARBA00022692"/>
    </source>
</evidence>
<keyword evidence="4" id="KW-0597">Phosphoprotein</keyword>
<keyword evidence="7" id="KW-0547">Nucleotide-binding</keyword>
<keyword evidence="5" id="KW-0808">Transferase</keyword>
<evidence type="ECO:0000256" key="13">
    <source>
        <dbReference type="SAM" id="Phobius"/>
    </source>
</evidence>
<dbReference type="Gene3D" id="2.10.70.100">
    <property type="match status" value="4"/>
</dbReference>
<dbReference type="CDD" id="cd00130">
    <property type="entry name" value="PAS"/>
    <property type="match status" value="7"/>
</dbReference>
<dbReference type="InterPro" id="IPR003594">
    <property type="entry name" value="HATPase_dom"/>
</dbReference>
<evidence type="ECO:0000256" key="12">
    <source>
        <dbReference type="ARBA" id="ARBA00023136"/>
    </source>
</evidence>
<dbReference type="SMART" id="SM00388">
    <property type="entry name" value="HisKA"/>
    <property type="match status" value="1"/>
</dbReference>
<evidence type="ECO:0000256" key="4">
    <source>
        <dbReference type="ARBA" id="ARBA00022553"/>
    </source>
</evidence>
<dbReference type="NCBIfam" id="TIGR00229">
    <property type="entry name" value="sensory_box"/>
    <property type="match status" value="4"/>
</dbReference>
<dbReference type="EC" id="2.7.13.3" evidence="3"/>
<evidence type="ECO:0000256" key="9">
    <source>
        <dbReference type="ARBA" id="ARBA00022840"/>
    </source>
</evidence>
<evidence type="ECO:0000313" key="17">
    <source>
        <dbReference type="EMBL" id="SED71092.1"/>
    </source>
</evidence>
<dbReference type="GO" id="GO:0000155">
    <property type="term" value="F:phosphorelay sensor kinase activity"/>
    <property type="evidence" value="ECO:0007669"/>
    <property type="project" value="InterPro"/>
</dbReference>
<dbReference type="SUPFAM" id="SSF55874">
    <property type="entry name" value="ATPase domain of HSP90 chaperone/DNA topoisomerase II/histidine kinase"/>
    <property type="match status" value="1"/>
</dbReference>
<protein>
    <recommendedName>
        <fullName evidence="3">histidine kinase</fullName>
        <ecNumber evidence="3">2.7.13.3</ecNumber>
    </recommendedName>
</protein>
<dbReference type="InterPro" id="IPR052162">
    <property type="entry name" value="Sensor_kinase/Photoreceptor"/>
</dbReference>